<dbReference type="Proteomes" id="UP001372834">
    <property type="component" value="Unassembled WGS sequence"/>
</dbReference>
<sequence>MDKKRESKKNSDPHHFMDKLLTKFKMGKHVGEEKLNGSGSSKKLKCSDSSSSSGGSKPMITWESVKVTPENIMDFSDQLHQLLAYIQTLKDVTFYTYEYPITLHEKLEKEAIELRNLFRDVRTAATDIERLKKQRYLIKKEKCLATKKLNKLKEDEIKELESIIYAYAKPLHSKWETIKNSQKTEVLENFLNEVTGKHRAIEILQELVGRKLSKMGKKNSPIPFTLKKNISSSNMSTKNKNQDKTSWNITPFLDVEKFSQNTDKVVVRGMPDRDVIRMNRRKRQKEIREERRRQSSDNNNTSSSTTAETGGLNLQLVSIENYPGEEVDDVVKTPMTTTTRASPVINIEYTSDDDSVSMSSSEFTIENFVPRGNTEIQSDLQHEMRSVLQALFGEIRHLPEIGNFTVRERRNNSGNDLRSPRTASH</sequence>
<accession>A0AAN8S3C5</accession>
<evidence type="ECO:0000256" key="2">
    <source>
        <dbReference type="SAM" id="MobiDB-lite"/>
    </source>
</evidence>
<evidence type="ECO:0000256" key="1">
    <source>
        <dbReference type="SAM" id="Coils"/>
    </source>
</evidence>
<feature type="region of interest" description="Disordered" evidence="2">
    <location>
        <begin position="219"/>
        <end position="245"/>
    </location>
</feature>
<keyword evidence="1" id="KW-0175">Coiled coil</keyword>
<feature type="compositionally biased region" description="Low complexity" evidence="2">
    <location>
        <begin position="37"/>
        <end position="57"/>
    </location>
</feature>
<feature type="coiled-coil region" evidence="1">
    <location>
        <begin position="104"/>
        <end position="134"/>
    </location>
</feature>
<proteinExistence type="predicted"/>
<gene>
    <name evidence="3" type="ORF">RUM43_010816</name>
</gene>
<feature type="region of interest" description="Disordered" evidence="2">
    <location>
        <begin position="31"/>
        <end position="59"/>
    </location>
</feature>
<organism evidence="3 4">
    <name type="scientific">Polyplax serrata</name>
    <name type="common">Common mouse louse</name>
    <dbReference type="NCBI Taxonomy" id="468196"/>
    <lineage>
        <taxon>Eukaryota</taxon>
        <taxon>Metazoa</taxon>
        <taxon>Ecdysozoa</taxon>
        <taxon>Arthropoda</taxon>
        <taxon>Hexapoda</taxon>
        <taxon>Insecta</taxon>
        <taxon>Pterygota</taxon>
        <taxon>Neoptera</taxon>
        <taxon>Paraneoptera</taxon>
        <taxon>Psocodea</taxon>
        <taxon>Troctomorpha</taxon>
        <taxon>Phthiraptera</taxon>
        <taxon>Anoplura</taxon>
        <taxon>Polyplacidae</taxon>
        <taxon>Polyplax</taxon>
    </lineage>
</organism>
<comment type="caution">
    <text evidence="3">The sequence shown here is derived from an EMBL/GenBank/DDBJ whole genome shotgun (WGS) entry which is preliminary data.</text>
</comment>
<evidence type="ECO:0000313" key="3">
    <source>
        <dbReference type="EMBL" id="KAK6620524.1"/>
    </source>
</evidence>
<feature type="compositionally biased region" description="Basic and acidic residues" evidence="2">
    <location>
        <begin position="286"/>
        <end position="295"/>
    </location>
</feature>
<dbReference type="EMBL" id="JAWJWE010000039">
    <property type="protein sequence ID" value="KAK6620524.1"/>
    <property type="molecule type" value="Genomic_DNA"/>
</dbReference>
<evidence type="ECO:0000313" key="4">
    <source>
        <dbReference type="Proteomes" id="UP001372834"/>
    </source>
</evidence>
<feature type="compositionally biased region" description="Polar residues" evidence="2">
    <location>
        <begin position="228"/>
        <end position="245"/>
    </location>
</feature>
<name>A0AAN8S3C5_POLSC</name>
<feature type="compositionally biased region" description="Low complexity" evidence="2">
    <location>
        <begin position="296"/>
        <end position="306"/>
    </location>
</feature>
<dbReference type="AlphaFoldDB" id="A0AAN8S3C5"/>
<feature type="region of interest" description="Disordered" evidence="2">
    <location>
        <begin position="270"/>
        <end position="314"/>
    </location>
</feature>
<protein>
    <submittedName>
        <fullName evidence="3">Uncharacterized protein</fullName>
    </submittedName>
</protein>
<reference evidence="3 4" key="1">
    <citation type="submission" date="2023-10" db="EMBL/GenBank/DDBJ databases">
        <title>Genomes of two closely related lineages of the louse Polyplax serrata with different host specificities.</title>
        <authorList>
            <person name="Martinu J."/>
            <person name="Tarabai H."/>
            <person name="Stefka J."/>
            <person name="Hypsa V."/>
        </authorList>
    </citation>
    <scope>NUCLEOTIDE SEQUENCE [LARGE SCALE GENOMIC DNA]</scope>
    <source>
        <strain evidence="3">HR10_N</strain>
    </source>
</reference>